<evidence type="ECO:0000313" key="3">
    <source>
        <dbReference type="Proteomes" id="UP000639775"/>
    </source>
</evidence>
<feature type="signal peptide" evidence="1">
    <location>
        <begin position="1"/>
        <end position="18"/>
    </location>
</feature>
<dbReference type="Pfam" id="PF00300">
    <property type="entry name" value="His_Phos_1"/>
    <property type="match status" value="1"/>
</dbReference>
<evidence type="ECO:0000313" key="2">
    <source>
        <dbReference type="EMBL" id="NHQ73064.1"/>
    </source>
</evidence>
<dbReference type="InterPro" id="IPR013078">
    <property type="entry name" value="His_Pase_superF_clade-1"/>
</dbReference>
<keyword evidence="1" id="KW-0732">Signal</keyword>
<protein>
    <submittedName>
        <fullName evidence="2">Histidine phosphatase family protein</fullName>
    </submittedName>
</protein>
<dbReference type="RefSeq" id="WP_167192744.1">
    <property type="nucleotide sequence ID" value="NZ_JAAORB010000001.1"/>
</dbReference>
<feature type="chain" id="PRO_5038121794" evidence="1">
    <location>
        <begin position="19"/>
        <end position="182"/>
    </location>
</feature>
<dbReference type="CDD" id="cd07067">
    <property type="entry name" value="HP_PGM_like"/>
    <property type="match status" value="1"/>
</dbReference>
<comment type="caution">
    <text evidence="2">The sequence shown here is derived from an EMBL/GenBank/DDBJ whole genome shotgun (WGS) entry which is preliminary data.</text>
</comment>
<accession>A0A967BB57</accession>
<organism evidence="2 3">
    <name type="scientific">Roseovarius gahaiensis</name>
    <dbReference type="NCBI Taxonomy" id="2716691"/>
    <lineage>
        <taxon>Bacteria</taxon>
        <taxon>Pseudomonadati</taxon>
        <taxon>Pseudomonadota</taxon>
        <taxon>Alphaproteobacteria</taxon>
        <taxon>Rhodobacterales</taxon>
        <taxon>Roseobacteraceae</taxon>
        <taxon>Roseovarius</taxon>
    </lineage>
</organism>
<sequence length="182" mass="19741">MRFIVAVLIVLWPAWAAAQDFSSLKQPGVVALMRHALAPGTGDPANFDVNDCSTQRNLGDRGRAQARQIGQMMRAAGVQFDAVWSSQWCRSKDTATLLDMGEVVEVPSINSFFAGRGDRAAQTQAALELIASQPKEARLLLVSHFVNINALSGEGPRSGEIVVTRRDERGGLEVIDRIEIAP</sequence>
<evidence type="ECO:0000256" key="1">
    <source>
        <dbReference type="SAM" id="SignalP"/>
    </source>
</evidence>
<dbReference type="Proteomes" id="UP000639775">
    <property type="component" value="Unassembled WGS sequence"/>
</dbReference>
<reference evidence="2" key="1">
    <citation type="submission" date="2020-03" db="EMBL/GenBank/DDBJ databases">
        <title>Roseovarius gahaiensis sp. nov., isolated from Gahai Saline Lake, China.</title>
        <authorList>
            <person name="Sun X."/>
        </authorList>
    </citation>
    <scope>NUCLEOTIDE SEQUENCE</scope>
    <source>
        <strain evidence="2">GH877</strain>
    </source>
</reference>
<dbReference type="SUPFAM" id="SSF53254">
    <property type="entry name" value="Phosphoglycerate mutase-like"/>
    <property type="match status" value="1"/>
</dbReference>
<dbReference type="Gene3D" id="3.40.50.1240">
    <property type="entry name" value="Phosphoglycerate mutase-like"/>
    <property type="match status" value="1"/>
</dbReference>
<dbReference type="AlphaFoldDB" id="A0A967BB57"/>
<gene>
    <name evidence="2" type="ORF">HAT86_01115</name>
</gene>
<keyword evidence="3" id="KW-1185">Reference proteome</keyword>
<dbReference type="InterPro" id="IPR029033">
    <property type="entry name" value="His_PPase_superfam"/>
</dbReference>
<dbReference type="EMBL" id="JAAORB010000001">
    <property type="protein sequence ID" value="NHQ73064.1"/>
    <property type="molecule type" value="Genomic_DNA"/>
</dbReference>
<proteinExistence type="predicted"/>
<name>A0A967BB57_9RHOB</name>